<feature type="signal peptide" evidence="5">
    <location>
        <begin position="1"/>
        <end position="16"/>
    </location>
</feature>
<keyword evidence="4" id="KW-0812">Transmembrane</keyword>
<dbReference type="GO" id="GO:0033856">
    <property type="term" value="F:pyridoxine 5'-phosphate synthase activity"/>
    <property type="evidence" value="ECO:0007669"/>
    <property type="project" value="InterPro"/>
</dbReference>
<organism evidence="6">
    <name type="scientific">Knufia peltigerae</name>
    <dbReference type="NCBI Taxonomy" id="1002370"/>
    <lineage>
        <taxon>Eukaryota</taxon>
        <taxon>Fungi</taxon>
        <taxon>Dikarya</taxon>
        <taxon>Ascomycota</taxon>
        <taxon>Pezizomycotina</taxon>
        <taxon>Eurotiomycetes</taxon>
        <taxon>Chaetothyriomycetidae</taxon>
        <taxon>Chaetothyriales</taxon>
        <taxon>Trichomeriaceae</taxon>
        <taxon>Knufia</taxon>
    </lineage>
</organism>
<gene>
    <name evidence="6" type="ORF">H2204_013637</name>
</gene>
<reference evidence="6" key="1">
    <citation type="submission" date="2022-10" db="EMBL/GenBank/DDBJ databases">
        <title>Culturing micro-colonial fungi from biological soil crusts in the Mojave desert and describing Neophaeococcomyces mojavensis, and introducing the new genera and species Taxawa tesnikishii.</title>
        <authorList>
            <person name="Kurbessoian T."/>
            <person name="Stajich J.E."/>
        </authorList>
    </citation>
    <scope>NUCLEOTIDE SEQUENCE</scope>
    <source>
        <strain evidence="6">TK_35</strain>
    </source>
</reference>
<keyword evidence="3" id="KW-0664">Pyridoxine biosynthesis</keyword>
<dbReference type="HAMAP" id="MF_00279">
    <property type="entry name" value="PdxJ"/>
    <property type="match status" value="1"/>
</dbReference>
<dbReference type="GO" id="GO:0005829">
    <property type="term" value="C:cytosol"/>
    <property type="evidence" value="ECO:0007669"/>
    <property type="project" value="TreeGrafter"/>
</dbReference>
<dbReference type="InterPro" id="IPR036130">
    <property type="entry name" value="Pyridoxine-5'_phos_synth"/>
</dbReference>
<sequence length="322" mass="34736">MYWLYLLLALGCFAFALKTPNMGLMSLALLGALAFLLAWVRGRYVARFGDLQRDPATLVDSDELRRLREQAKSRSMTQLSVNVNKIAVLRNSRGGAEPDVVRAAQACLDAGAHGITVHPRPDRRHITAEDVLALSALTRARGVEFNIEGNPFAPPREGYPGLLPLCAQTRPEQATLVPDGDGQITSDHGFDFERDAQRLRPLVAELKTMGCRVSLFVDAGNPLLEQAADVGADRIELYTGPYAEAHAAGDARAMLELFATAARRAQAVGLGVNAGHDLSQDNLRDFLAAVPEVLEVSIGHALIGEALYDGLDATVKGYLALL</sequence>
<dbReference type="PANTHER" id="PTHR30456:SF0">
    <property type="entry name" value="PYRIDOXINE 5'-PHOSPHATE SYNTHASE"/>
    <property type="match status" value="1"/>
</dbReference>
<evidence type="ECO:0000313" key="6">
    <source>
        <dbReference type="EMBL" id="KAJ9617585.1"/>
    </source>
</evidence>
<feature type="chain" id="PRO_5041228068" description="Pyridoxine 5'-phosphate synthase" evidence="5">
    <location>
        <begin position="17"/>
        <end position="322"/>
    </location>
</feature>
<dbReference type="AlphaFoldDB" id="A0AA38XR56"/>
<dbReference type="EMBL" id="JAPDRN010000158">
    <property type="protein sequence ID" value="KAJ9617585.1"/>
    <property type="molecule type" value="Genomic_DNA"/>
</dbReference>
<dbReference type="InterPro" id="IPR013785">
    <property type="entry name" value="Aldolase_TIM"/>
</dbReference>
<proteinExistence type="inferred from homology"/>
<evidence type="ECO:0000256" key="2">
    <source>
        <dbReference type="ARBA" id="ARBA00022679"/>
    </source>
</evidence>
<keyword evidence="4" id="KW-1133">Transmembrane helix</keyword>
<accession>A0AA38XR56</accession>
<dbReference type="Pfam" id="PF03740">
    <property type="entry name" value="PdxJ"/>
    <property type="match status" value="1"/>
</dbReference>
<evidence type="ECO:0000256" key="1">
    <source>
        <dbReference type="ARBA" id="ARBA00022490"/>
    </source>
</evidence>
<comment type="caution">
    <text evidence="6">The sequence shown here is derived from an EMBL/GenBank/DDBJ whole genome shotgun (WGS) entry which is preliminary data.</text>
</comment>
<dbReference type="GO" id="GO:0008615">
    <property type="term" value="P:pyridoxine biosynthetic process"/>
    <property type="evidence" value="ECO:0007669"/>
    <property type="project" value="UniProtKB-KW"/>
</dbReference>
<keyword evidence="5" id="KW-0732">Signal</keyword>
<keyword evidence="2" id="KW-0808">Transferase</keyword>
<dbReference type="SUPFAM" id="SSF63892">
    <property type="entry name" value="Pyridoxine 5'-phosphate synthase"/>
    <property type="match status" value="1"/>
</dbReference>
<protein>
    <recommendedName>
        <fullName evidence="7">Pyridoxine 5'-phosphate synthase</fullName>
    </recommendedName>
</protein>
<keyword evidence="1" id="KW-0963">Cytoplasm</keyword>
<evidence type="ECO:0000256" key="5">
    <source>
        <dbReference type="SAM" id="SignalP"/>
    </source>
</evidence>
<dbReference type="InterPro" id="IPR004569">
    <property type="entry name" value="PyrdxlP_synth_PdxJ"/>
</dbReference>
<keyword evidence="4" id="KW-0472">Membrane</keyword>
<dbReference type="PANTHER" id="PTHR30456">
    <property type="entry name" value="PYRIDOXINE 5'-PHOSPHATE SYNTHASE"/>
    <property type="match status" value="1"/>
</dbReference>
<dbReference type="Gene3D" id="3.20.20.70">
    <property type="entry name" value="Aldolase class I"/>
    <property type="match status" value="1"/>
</dbReference>
<dbReference type="NCBIfam" id="NF003626">
    <property type="entry name" value="PRK05265.1-4"/>
    <property type="match status" value="1"/>
</dbReference>
<name>A0AA38XR56_9EURO</name>
<evidence type="ECO:0000256" key="4">
    <source>
        <dbReference type="SAM" id="Phobius"/>
    </source>
</evidence>
<dbReference type="CDD" id="cd00003">
    <property type="entry name" value="PNPsynthase"/>
    <property type="match status" value="1"/>
</dbReference>
<feature type="transmembrane region" description="Helical" evidence="4">
    <location>
        <begin position="24"/>
        <end position="40"/>
    </location>
</feature>
<evidence type="ECO:0000256" key="3">
    <source>
        <dbReference type="ARBA" id="ARBA00023096"/>
    </source>
</evidence>
<evidence type="ECO:0008006" key="7">
    <source>
        <dbReference type="Google" id="ProtNLM"/>
    </source>
</evidence>
<dbReference type="NCBIfam" id="TIGR00559">
    <property type="entry name" value="pdxJ"/>
    <property type="match status" value="1"/>
</dbReference>
<dbReference type="FunFam" id="3.20.20.70:FF:000150">
    <property type="entry name" value="Pyridoxine 5'-phosphate synthase"/>
    <property type="match status" value="1"/>
</dbReference>